<dbReference type="Proteomes" id="UP000622890">
    <property type="component" value="Unassembled WGS sequence"/>
</dbReference>
<comment type="caution">
    <text evidence="1">The sequence shown here is derived from an EMBL/GenBank/DDBJ whole genome shotgun (WGS) entry which is preliminary data.</text>
</comment>
<gene>
    <name evidence="1" type="ORF">JJB74_10560</name>
</gene>
<sequence>MKTSKKGILRVLQTVILTGTYTASHALPAYTVTDLGALGAHGEAQPLGVNNAGQVTGGRTVSSGEVHAFLYNNGVFQDLGTPGGPYSTGTDINSAGVVVGYGSTPNGGPTSSFLYNNGVRTSIAIGWAYGINNLGQVTGDAGGPYVYSDGVIRSLGISGYGADINDFGQVAISSNHALLYSGGALQDLGTLGGTSSSAEGLNNAGQVVGSSLTSNNSASHAFLYSNGLMTDLGLIAGSTIGSRATDINNAGQVVGISDNHAFLYGDGIYTDLNTLPAVEAAGWDFLQQANAISDNGNIVGIGQIHGEPLHGFLLMPVREVPEPAVLSLMLIGILPWLRMRNKRQP</sequence>
<name>A0A934ST97_9BURK</name>
<evidence type="ECO:0000313" key="1">
    <source>
        <dbReference type="EMBL" id="MBK4735050.1"/>
    </source>
</evidence>
<dbReference type="AlphaFoldDB" id="A0A934ST97"/>
<evidence type="ECO:0008006" key="3">
    <source>
        <dbReference type="Google" id="ProtNLM"/>
    </source>
</evidence>
<dbReference type="NCBIfam" id="TIGR02913">
    <property type="entry name" value="HAF_rpt"/>
    <property type="match status" value="3"/>
</dbReference>
<organism evidence="1 2">
    <name type="scientific">Noviherbaspirillum pedocola</name>
    <dbReference type="NCBI Taxonomy" id="2801341"/>
    <lineage>
        <taxon>Bacteria</taxon>
        <taxon>Pseudomonadati</taxon>
        <taxon>Pseudomonadota</taxon>
        <taxon>Betaproteobacteria</taxon>
        <taxon>Burkholderiales</taxon>
        <taxon>Oxalobacteraceae</taxon>
        <taxon>Noviherbaspirillum</taxon>
    </lineage>
</organism>
<dbReference type="EMBL" id="JAEPBG010000003">
    <property type="protein sequence ID" value="MBK4735050.1"/>
    <property type="molecule type" value="Genomic_DNA"/>
</dbReference>
<accession>A0A934ST97</accession>
<evidence type="ECO:0000313" key="2">
    <source>
        <dbReference type="Proteomes" id="UP000622890"/>
    </source>
</evidence>
<dbReference type="RefSeq" id="WP_200591809.1">
    <property type="nucleotide sequence ID" value="NZ_JAEPBG010000003.1"/>
</dbReference>
<reference evidence="1" key="1">
    <citation type="submission" date="2021-01" db="EMBL/GenBank/DDBJ databases">
        <title>Genome sequence of strain Noviherbaspirillum sp. DKR-6.</title>
        <authorList>
            <person name="Chaudhary D.K."/>
        </authorList>
    </citation>
    <scope>NUCLEOTIDE SEQUENCE</scope>
    <source>
        <strain evidence="1">DKR-6</strain>
    </source>
</reference>
<protein>
    <recommendedName>
        <fullName evidence="3">PEP-CTERM protein-sorting domain-containing protein</fullName>
    </recommendedName>
</protein>
<keyword evidence="2" id="KW-1185">Reference proteome</keyword>
<dbReference type="InterPro" id="IPR014262">
    <property type="entry name" value="HAF_rpt"/>
</dbReference>
<proteinExistence type="predicted"/>